<reference evidence="2" key="1">
    <citation type="journal article" date="2021" name="PeerJ">
        <title>Extensive microbial diversity within the chicken gut microbiome revealed by metagenomics and culture.</title>
        <authorList>
            <person name="Gilroy R."/>
            <person name="Ravi A."/>
            <person name="Getino M."/>
            <person name="Pursley I."/>
            <person name="Horton D.L."/>
            <person name="Alikhan N.F."/>
            <person name="Baker D."/>
            <person name="Gharbi K."/>
            <person name="Hall N."/>
            <person name="Watson M."/>
            <person name="Adriaenssens E.M."/>
            <person name="Foster-Nyarko E."/>
            <person name="Jarju S."/>
            <person name="Secka A."/>
            <person name="Antonio M."/>
            <person name="Oren A."/>
            <person name="Chaudhuri R.R."/>
            <person name="La Ragione R."/>
            <person name="Hildebrand F."/>
            <person name="Pallen M.J."/>
        </authorList>
    </citation>
    <scope>NUCLEOTIDE SEQUENCE</scope>
    <source>
        <strain evidence="2">ChiHecec2B26-446</strain>
    </source>
</reference>
<keyword evidence="1" id="KW-0732">Signal</keyword>
<organism evidence="2 3">
    <name type="scientific">Candidatus Desulfovibrio intestinipullorum</name>
    <dbReference type="NCBI Taxonomy" id="2838536"/>
    <lineage>
        <taxon>Bacteria</taxon>
        <taxon>Pseudomonadati</taxon>
        <taxon>Thermodesulfobacteriota</taxon>
        <taxon>Desulfovibrionia</taxon>
        <taxon>Desulfovibrionales</taxon>
        <taxon>Desulfovibrionaceae</taxon>
        <taxon>Desulfovibrio</taxon>
    </lineage>
</organism>
<accession>A0A9D1TQZ1</accession>
<dbReference type="NCBIfam" id="NF033939">
    <property type="entry name" value="DESULF_POR1"/>
    <property type="match status" value="1"/>
</dbReference>
<feature type="chain" id="PRO_5039095024" evidence="1">
    <location>
        <begin position="22"/>
        <end position="512"/>
    </location>
</feature>
<comment type="caution">
    <text evidence="2">The sequence shown here is derived from an EMBL/GenBank/DDBJ whole genome shotgun (WGS) entry which is preliminary data.</text>
</comment>
<evidence type="ECO:0000256" key="1">
    <source>
        <dbReference type="SAM" id="SignalP"/>
    </source>
</evidence>
<name>A0A9D1TQZ1_9BACT</name>
<feature type="signal peptide" evidence="1">
    <location>
        <begin position="1"/>
        <end position="21"/>
    </location>
</feature>
<dbReference type="EMBL" id="DXHV01000065">
    <property type="protein sequence ID" value="HIW00936.1"/>
    <property type="molecule type" value="Genomic_DNA"/>
</dbReference>
<dbReference type="AlphaFoldDB" id="A0A9D1TQZ1"/>
<dbReference type="Proteomes" id="UP000886752">
    <property type="component" value="Unassembled WGS sequence"/>
</dbReference>
<evidence type="ECO:0000313" key="3">
    <source>
        <dbReference type="Proteomes" id="UP000886752"/>
    </source>
</evidence>
<proteinExistence type="predicted"/>
<evidence type="ECO:0000313" key="2">
    <source>
        <dbReference type="EMBL" id="HIW00936.1"/>
    </source>
</evidence>
<reference evidence="2" key="2">
    <citation type="submission" date="2021-04" db="EMBL/GenBank/DDBJ databases">
        <authorList>
            <person name="Gilroy R."/>
        </authorList>
    </citation>
    <scope>NUCLEOTIDE SEQUENCE</scope>
    <source>
        <strain evidence="2">ChiHecec2B26-446</strain>
    </source>
</reference>
<gene>
    <name evidence="2" type="ORF">H9894_07085</name>
</gene>
<protein>
    <submittedName>
        <fullName evidence="2">Outer membrane homotrimeric porin</fullName>
    </submittedName>
</protein>
<sequence length="512" mass="56655">MKKLMTLILAAGLFVAGTVPASAIEFKAQGEWLMGFGVGEGNLINQIRTANGKQKADNDDKFSAMQRVRLQLDAVASENLSGTVLFELLETTWGNAESGGALGADGQIVGVLNAYIDWAVPNTDLKVRMGLQPIEMPNVAGGSSILNTDALAAVTLNYQFNENVGATLMWGRPYNDNYTGDGIDNRKNNYLDNLDLIALSVPITFDGIEVTPWIMYGIIGQNVGRNNYDDAGNLTDEYPGPTDLFAFNGVAPADLTRRHANTSAFWAGLPFKLSFWDPLNIEVDLNYGYVESIGRYDLQNTYTGAWKRADSRREGWLAKALIEYKMDWGTPGIFGWYASGDDSNPKNGSERLPAIEAKGNFTSIMGDDNYGWASNGGFYDRTLNYAGTWGIGLQLKEMSFVEDLSHTFRVAYWGGTNSPEMAKYATDPMAWNAGYSDSATTDGLYLTRNDGLLEFNLINKYQMYENFEINLELGYMVNFFDDDTWKKAGGNMGSIYEKQDAWKAQLIFAYSF</sequence>
<dbReference type="InterPro" id="IPR059232">
    <property type="entry name" value="Porin_put"/>
</dbReference>